<evidence type="ECO:0000313" key="2">
    <source>
        <dbReference type="Proteomes" id="UP000828390"/>
    </source>
</evidence>
<comment type="caution">
    <text evidence="1">The sequence shown here is derived from an EMBL/GenBank/DDBJ whole genome shotgun (WGS) entry which is preliminary data.</text>
</comment>
<dbReference type="Proteomes" id="UP000828390">
    <property type="component" value="Unassembled WGS sequence"/>
</dbReference>
<evidence type="ECO:0000313" key="1">
    <source>
        <dbReference type="EMBL" id="KAH3807159.1"/>
    </source>
</evidence>
<protein>
    <submittedName>
        <fullName evidence="1">Uncharacterized protein</fullName>
    </submittedName>
</protein>
<gene>
    <name evidence="1" type="ORF">DPMN_135492</name>
</gene>
<reference evidence="1" key="1">
    <citation type="journal article" date="2019" name="bioRxiv">
        <title>The Genome of the Zebra Mussel, Dreissena polymorpha: A Resource for Invasive Species Research.</title>
        <authorList>
            <person name="McCartney M.A."/>
            <person name="Auch B."/>
            <person name="Kono T."/>
            <person name="Mallez S."/>
            <person name="Zhang Y."/>
            <person name="Obille A."/>
            <person name="Becker A."/>
            <person name="Abrahante J.E."/>
            <person name="Garbe J."/>
            <person name="Badalamenti J.P."/>
            <person name="Herman A."/>
            <person name="Mangelson H."/>
            <person name="Liachko I."/>
            <person name="Sullivan S."/>
            <person name="Sone E.D."/>
            <person name="Koren S."/>
            <person name="Silverstein K.A.T."/>
            <person name="Beckman K.B."/>
            <person name="Gohl D.M."/>
        </authorList>
    </citation>
    <scope>NUCLEOTIDE SEQUENCE</scope>
    <source>
        <strain evidence="1">Duluth1</strain>
        <tissue evidence="1">Whole animal</tissue>
    </source>
</reference>
<name>A0A9D4FXS8_DREPO</name>
<accession>A0A9D4FXS8</accession>
<dbReference type="EMBL" id="JAIWYP010000006">
    <property type="protein sequence ID" value="KAH3807159.1"/>
    <property type="molecule type" value="Genomic_DNA"/>
</dbReference>
<sequence>MPSSTSSLRLPFCSSEEVELVRQPAACTDCGVSSIPTGRRRKKLEVPFCLDVLSLCIRHPLRKIILMTKERAQTTLMAGRKLLEPLGDLCQTPLCVPRQKNHLKRRKLCTTISIRCL</sequence>
<proteinExistence type="predicted"/>
<dbReference type="AlphaFoldDB" id="A0A9D4FXS8"/>
<organism evidence="1 2">
    <name type="scientific">Dreissena polymorpha</name>
    <name type="common">Zebra mussel</name>
    <name type="synonym">Mytilus polymorpha</name>
    <dbReference type="NCBI Taxonomy" id="45954"/>
    <lineage>
        <taxon>Eukaryota</taxon>
        <taxon>Metazoa</taxon>
        <taxon>Spiralia</taxon>
        <taxon>Lophotrochozoa</taxon>
        <taxon>Mollusca</taxon>
        <taxon>Bivalvia</taxon>
        <taxon>Autobranchia</taxon>
        <taxon>Heteroconchia</taxon>
        <taxon>Euheterodonta</taxon>
        <taxon>Imparidentia</taxon>
        <taxon>Neoheterodontei</taxon>
        <taxon>Myida</taxon>
        <taxon>Dreissenoidea</taxon>
        <taxon>Dreissenidae</taxon>
        <taxon>Dreissena</taxon>
    </lineage>
</organism>
<keyword evidence="2" id="KW-1185">Reference proteome</keyword>
<reference evidence="1" key="2">
    <citation type="submission" date="2020-11" db="EMBL/GenBank/DDBJ databases">
        <authorList>
            <person name="McCartney M.A."/>
            <person name="Auch B."/>
            <person name="Kono T."/>
            <person name="Mallez S."/>
            <person name="Becker A."/>
            <person name="Gohl D.M."/>
            <person name="Silverstein K.A.T."/>
            <person name="Koren S."/>
            <person name="Bechman K.B."/>
            <person name="Herman A."/>
            <person name="Abrahante J.E."/>
            <person name="Garbe J."/>
        </authorList>
    </citation>
    <scope>NUCLEOTIDE SEQUENCE</scope>
    <source>
        <strain evidence="1">Duluth1</strain>
        <tissue evidence="1">Whole animal</tissue>
    </source>
</reference>